<proteinExistence type="predicted"/>
<keyword evidence="2" id="KW-1185">Reference proteome</keyword>
<dbReference type="EMBL" id="JARIHO010000050">
    <property type="protein sequence ID" value="KAJ7321680.1"/>
    <property type="molecule type" value="Genomic_DNA"/>
</dbReference>
<organism evidence="1 2">
    <name type="scientific">Mycena albidolilacea</name>
    <dbReference type="NCBI Taxonomy" id="1033008"/>
    <lineage>
        <taxon>Eukaryota</taxon>
        <taxon>Fungi</taxon>
        <taxon>Dikarya</taxon>
        <taxon>Basidiomycota</taxon>
        <taxon>Agaricomycotina</taxon>
        <taxon>Agaricomycetes</taxon>
        <taxon>Agaricomycetidae</taxon>
        <taxon>Agaricales</taxon>
        <taxon>Marasmiineae</taxon>
        <taxon>Mycenaceae</taxon>
        <taxon>Mycena</taxon>
    </lineage>
</organism>
<reference evidence="1" key="1">
    <citation type="submission" date="2023-03" db="EMBL/GenBank/DDBJ databases">
        <title>Massive genome expansion in bonnet fungi (Mycena s.s.) driven by repeated elements and novel gene families across ecological guilds.</title>
        <authorList>
            <consortium name="Lawrence Berkeley National Laboratory"/>
            <person name="Harder C.B."/>
            <person name="Miyauchi S."/>
            <person name="Viragh M."/>
            <person name="Kuo A."/>
            <person name="Thoen E."/>
            <person name="Andreopoulos B."/>
            <person name="Lu D."/>
            <person name="Skrede I."/>
            <person name="Drula E."/>
            <person name="Henrissat B."/>
            <person name="Morin E."/>
            <person name="Kohler A."/>
            <person name="Barry K."/>
            <person name="LaButti K."/>
            <person name="Morin E."/>
            <person name="Salamov A."/>
            <person name="Lipzen A."/>
            <person name="Mereny Z."/>
            <person name="Hegedus B."/>
            <person name="Baldrian P."/>
            <person name="Stursova M."/>
            <person name="Weitz H."/>
            <person name="Taylor A."/>
            <person name="Grigoriev I.V."/>
            <person name="Nagy L.G."/>
            <person name="Martin F."/>
            <person name="Kauserud H."/>
        </authorList>
    </citation>
    <scope>NUCLEOTIDE SEQUENCE</scope>
    <source>
        <strain evidence="1">CBHHK002</strain>
    </source>
</reference>
<evidence type="ECO:0000313" key="1">
    <source>
        <dbReference type="EMBL" id="KAJ7321680.1"/>
    </source>
</evidence>
<sequence length="163" mass="18547">MCPLLLRLANGHQQCMALHLYDTKAPLEYSYTHAYSTYSALVQLYARSGQLPSADLLYMCGKLTSPQCRAGCDTIKDTHHIFIHCTCYTEWRAKAIAELHQRTVSKLAKKGIEKADTVNLLDTVKLLFSDDIIWPLHYSTYYLGHILRFNHLMPTTNDPSPLS</sequence>
<comment type="caution">
    <text evidence="1">The sequence shown here is derived from an EMBL/GenBank/DDBJ whole genome shotgun (WGS) entry which is preliminary data.</text>
</comment>
<protein>
    <submittedName>
        <fullName evidence="1">Uncharacterized protein</fullName>
    </submittedName>
</protein>
<name>A0AAD6ZGV0_9AGAR</name>
<gene>
    <name evidence="1" type="ORF">DFH08DRAFT_970045</name>
</gene>
<evidence type="ECO:0000313" key="2">
    <source>
        <dbReference type="Proteomes" id="UP001218218"/>
    </source>
</evidence>
<accession>A0AAD6ZGV0</accession>
<dbReference type="Proteomes" id="UP001218218">
    <property type="component" value="Unassembled WGS sequence"/>
</dbReference>
<dbReference type="AlphaFoldDB" id="A0AAD6ZGV0"/>